<comment type="similarity">
    <text evidence="1 10">Belongs to the class-I aminoacyl-tRNA synthetase family.</text>
</comment>
<evidence type="ECO:0000256" key="6">
    <source>
        <dbReference type="ARBA" id="ARBA00022917"/>
    </source>
</evidence>
<dbReference type="NCBIfam" id="TIGR00396">
    <property type="entry name" value="leuS_bact"/>
    <property type="match status" value="1"/>
</dbReference>
<dbReference type="InterPro" id="IPR025709">
    <property type="entry name" value="Leu_tRNA-synth_edit"/>
</dbReference>
<dbReference type="PANTHER" id="PTHR43740:SF2">
    <property type="entry name" value="LEUCINE--TRNA LIGASE, MITOCHONDRIAL"/>
    <property type="match status" value="1"/>
</dbReference>
<dbReference type="InterPro" id="IPR009008">
    <property type="entry name" value="Val/Leu/Ile-tRNA-synth_edit"/>
</dbReference>
<dbReference type="Pfam" id="PF13603">
    <property type="entry name" value="tRNA-synt_1_2"/>
    <property type="match status" value="1"/>
</dbReference>
<reference evidence="14" key="2">
    <citation type="journal article" date="2021" name="PeerJ">
        <title>Extensive microbial diversity within the chicken gut microbiome revealed by metagenomics and culture.</title>
        <authorList>
            <person name="Gilroy R."/>
            <person name="Ravi A."/>
            <person name="Getino M."/>
            <person name="Pursley I."/>
            <person name="Horton D.L."/>
            <person name="Alikhan N.F."/>
            <person name="Baker D."/>
            <person name="Gharbi K."/>
            <person name="Hall N."/>
            <person name="Watson M."/>
            <person name="Adriaenssens E.M."/>
            <person name="Foster-Nyarko E."/>
            <person name="Jarju S."/>
            <person name="Secka A."/>
            <person name="Antonio M."/>
            <person name="Oren A."/>
            <person name="Chaudhuri R.R."/>
            <person name="La Ragione R."/>
            <person name="Hildebrand F."/>
            <person name="Pallen M.J."/>
        </authorList>
    </citation>
    <scope>NUCLEOTIDE SEQUENCE</scope>
    <source>
        <strain evidence="14">18911</strain>
    </source>
</reference>
<dbReference type="PANTHER" id="PTHR43740">
    <property type="entry name" value="LEUCYL-TRNA SYNTHETASE"/>
    <property type="match status" value="1"/>
</dbReference>
<comment type="caution">
    <text evidence="14">The sequence shown here is derived from an EMBL/GenBank/DDBJ whole genome shotgun (WGS) entry which is preliminary data.</text>
</comment>
<comment type="catalytic activity">
    <reaction evidence="8">
        <text>tRNA(Leu) + L-leucine + ATP = L-leucyl-tRNA(Leu) + AMP + diphosphate</text>
        <dbReference type="Rhea" id="RHEA:11688"/>
        <dbReference type="Rhea" id="RHEA-COMP:9613"/>
        <dbReference type="Rhea" id="RHEA-COMP:9622"/>
        <dbReference type="ChEBI" id="CHEBI:30616"/>
        <dbReference type="ChEBI" id="CHEBI:33019"/>
        <dbReference type="ChEBI" id="CHEBI:57427"/>
        <dbReference type="ChEBI" id="CHEBI:78442"/>
        <dbReference type="ChEBI" id="CHEBI:78494"/>
        <dbReference type="ChEBI" id="CHEBI:456215"/>
        <dbReference type="EC" id="6.1.1.4"/>
    </reaction>
</comment>
<dbReference type="GO" id="GO:0006429">
    <property type="term" value="P:leucyl-tRNA aminoacylation"/>
    <property type="evidence" value="ECO:0007669"/>
    <property type="project" value="UniProtKB-UniRule"/>
</dbReference>
<reference evidence="14" key="1">
    <citation type="submission" date="2020-10" db="EMBL/GenBank/DDBJ databases">
        <authorList>
            <person name="Gilroy R."/>
        </authorList>
    </citation>
    <scope>NUCLEOTIDE SEQUENCE</scope>
    <source>
        <strain evidence="14">18911</strain>
    </source>
</reference>
<dbReference type="GO" id="GO:0004823">
    <property type="term" value="F:leucine-tRNA ligase activity"/>
    <property type="evidence" value="ECO:0007669"/>
    <property type="project" value="UniProtKB-UniRule"/>
</dbReference>
<dbReference type="FunFam" id="3.40.50.620:FF:000060">
    <property type="entry name" value="Leucine--tRNA ligase"/>
    <property type="match status" value="1"/>
</dbReference>
<dbReference type="InterPro" id="IPR001412">
    <property type="entry name" value="aa-tRNA-synth_I_CS"/>
</dbReference>
<evidence type="ECO:0000259" key="11">
    <source>
        <dbReference type="Pfam" id="PF00133"/>
    </source>
</evidence>
<keyword evidence="6 10" id="KW-0648">Protein biosynthesis</keyword>
<dbReference type="EC" id="6.1.1.4" evidence="2 9"/>
<evidence type="ECO:0000259" key="13">
    <source>
        <dbReference type="Pfam" id="PF13603"/>
    </source>
</evidence>
<dbReference type="FunFam" id="3.40.50.620:FF:000056">
    <property type="entry name" value="Leucine--tRNA ligase"/>
    <property type="match status" value="1"/>
</dbReference>
<dbReference type="InterPro" id="IPR002300">
    <property type="entry name" value="aa-tRNA-synth_Ia"/>
</dbReference>
<keyword evidence="5 10" id="KW-0067">ATP-binding</keyword>
<dbReference type="CDD" id="cd00812">
    <property type="entry name" value="LeuRS_core"/>
    <property type="match status" value="1"/>
</dbReference>
<dbReference type="Proteomes" id="UP000824094">
    <property type="component" value="Unassembled WGS sequence"/>
</dbReference>
<evidence type="ECO:0000259" key="12">
    <source>
        <dbReference type="Pfam" id="PF09334"/>
    </source>
</evidence>
<dbReference type="GO" id="GO:0005829">
    <property type="term" value="C:cytosol"/>
    <property type="evidence" value="ECO:0007669"/>
    <property type="project" value="TreeGrafter"/>
</dbReference>
<dbReference type="GO" id="GO:0005524">
    <property type="term" value="F:ATP binding"/>
    <property type="evidence" value="ECO:0007669"/>
    <property type="project" value="UniProtKB-KW"/>
</dbReference>
<evidence type="ECO:0000256" key="10">
    <source>
        <dbReference type="RuleBase" id="RU363035"/>
    </source>
</evidence>
<evidence type="ECO:0000256" key="8">
    <source>
        <dbReference type="ARBA" id="ARBA00047469"/>
    </source>
</evidence>
<organism evidence="14 15">
    <name type="scientific">Candidatus Stercoripulliclostridium merdigallinarum</name>
    <dbReference type="NCBI Taxonomy" id="2840951"/>
    <lineage>
        <taxon>Bacteria</taxon>
        <taxon>Bacillati</taxon>
        <taxon>Bacillota</taxon>
        <taxon>Clostridia</taxon>
        <taxon>Eubacteriales</taxon>
        <taxon>Candidatus Stercoripulliclostridium</taxon>
    </lineage>
</organism>
<dbReference type="Gene3D" id="1.10.730.10">
    <property type="entry name" value="Isoleucyl-tRNA Synthetase, Domain 1"/>
    <property type="match status" value="2"/>
</dbReference>
<feature type="non-terminal residue" evidence="14">
    <location>
        <position position="643"/>
    </location>
</feature>
<protein>
    <recommendedName>
        <fullName evidence="2 9">Leucine--tRNA ligase</fullName>
        <ecNumber evidence="2 9">6.1.1.4</ecNumber>
    </recommendedName>
</protein>
<evidence type="ECO:0000256" key="4">
    <source>
        <dbReference type="ARBA" id="ARBA00022741"/>
    </source>
</evidence>
<proteinExistence type="inferred from homology"/>
<gene>
    <name evidence="14" type="ORF">IAB05_04720</name>
</gene>
<evidence type="ECO:0000313" key="15">
    <source>
        <dbReference type="Proteomes" id="UP000824094"/>
    </source>
</evidence>
<sequence>MSEKYDFKAVEKKWQDYWYNNHVFEVKEDPSKPKFYALIEFPYPSGAGLHVGHIRAFSSMEVIARKKRLEGYNVLFPIGYDAFGLPTENYAMQTKQHPRIVTDRNIAKFTEQLKEVGYSFDWSRVVDTTDPDYYKWTQWIFLQMFKHGLAYKAKTTVNFCPKCKVVLANEESQGGVCDRCGTAVVQKEKDVWFLRIRNYADRLLKGLDKVNFPDRIKTEQQNWIGRSEGADVTFNVKFAGGEYPLTVYTTRPDTIFGATFLVVSPEHPLLKDHFDAIVNKEEIEEYQRQAKLKKEFDRVQVNKDKTGIKVEGMVAVNPITGTEIPVFTADYVMMDYGTGAIMAVPAHDQRDWDFAKKFNLPIIEVIKSDVDVNKEPYCAKEGSGIMVNSDFLNGLKVKPAIKKMIEHMEKIGVGTAKVDYKMKDWAFNRQRYWGEPIPIINCPHCGQVPVPESELPLKLPDLQDFTPTDDGTSPLSKCTDWVNTVCPVCGAPAKRETDTMPQWAGSSWYFLRYESPHDDQHVVDPAANKYWGQVDWYNGGMEHVTRHLIYSRFWNQFLYDIGVVKDEEPYVRRSAQGLILGADGEKMSKSRGNVVNPDDVVKQYGADVLRLFIMFIGDYEKPAPWSAEGIKGCNRFRQRFWGL</sequence>
<dbReference type="PRINTS" id="PR00985">
    <property type="entry name" value="TRNASYNTHLEU"/>
</dbReference>
<dbReference type="InterPro" id="IPR002302">
    <property type="entry name" value="Leu-tRNA-ligase"/>
</dbReference>
<keyword evidence="3 10" id="KW-0436">Ligase</keyword>
<feature type="domain" description="Leucyl-tRNA synthetase editing" evidence="13">
    <location>
        <begin position="221"/>
        <end position="409"/>
    </location>
</feature>
<name>A0A9D1MHM1_9FIRM</name>
<evidence type="ECO:0000256" key="2">
    <source>
        <dbReference type="ARBA" id="ARBA00013164"/>
    </source>
</evidence>
<keyword evidence="7 10" id="KW-0030">Aminoacyl-tRNA synthetase</keyword>
<evidence type="ECO:0000256" key="7">
    <source>
        <dbReference type="ARBA" id="ARBA00023146"/>
    </source>
</evidence>
<dbReference type="Pfam" id="PF00133">
    <property type="entry name" value="tRNA-synt_1"/>
    <property type="match status" value="1"/>
</dbReference>
<dbReference type="SUPFAM" id="SSF50677">
    <property type="entry name" value="ValRS/IleRS/LeuRS editing domain"/>
    <property type="match status" value="1"/>
</dbReference>
<evidence type="ECO:0000313" key="14">
    <source>
        <dbReference type="EMBL" id="HIU60673.1"/>
    </source>
</evidence>
<evidence type="ECO:0000256" key="9">
    <source>
        <dbReference type="NCBIfam" id="TIGR00396"/>
    </source>
</evidence>
<dbReference type="InterPro" id="IPR015413">
    <property type="entry name" value="Methionyl/Leucyl_tRNA_Synth"/>
</dbReference>
<feature type="domain" description="Methionyl/Leucyl tRNA synthetase" evidence="12">
    <location>
        <begin position="41"/>
        <end position="182"/>
    </location>
</feature>
<evidence type="ECO:0000256" key="3">
    <source>
        <dbReference type="ARBA" id="ARBA00022598"/>
    </source>
</evidence>
<dbReference type="SUPFAM" id="SSF52374">
    <property type="entry name" value="Nucleotidylyl transferase"/>
    <property type="match status" value="1"/>
</dbReference>
<dbReference type="InterPro" id="IPR014729">
    <property type="entry name" value="Rossmann-like_a/b/a_fold"/>
</dbReference>
<dbReference type="Gene3D" id="3.40.50.620">
    <property type="entry name" value="HUPs"/>
    <property type="match status" value="2"/>
</dbReference>
<dbReference type="AlphaFoldDB" id="A0A9D1MHM1"/>
<dbReference type="PROSITE" id="PS00178">
    <property type="entry name" value="AA_TRNA_LIGASE_I"/>
    <property type="match status" value="1"/>
</dbReference>
<accession>A0A9D1MHM1</accession>
<evidence type="ECO:0000256" key="1">
    <source>
        <dbReference type="ARBA" id="ARBA00005594"/>
    </source>
</evidence>
<feature type="domain" description="Aminoacyl-tRNA synthetase class Ia" evidence="11">
    <location>
        <begin position="422"/>
        <end position="619"/>
    </location>
</feature>
<dbReference type="EMBL" id="DVNF01000140">
    <property type="protein sequence ID" value="HIU60673.1"/>
    <property type="molecule type" value="Genomic_DNA"/>
</dbReference>
<dbReference type="GO" id="GO:0002161">
    <property type="term" value="F:aminoacyl-tRNA deacylase activity"/>
    <property type="evidence" value="ECO:0007669"/>
    <property type="project" value="InterPro"/>
</dbReference>
<dbReference type="Pfam" id="PF09334">
    <property type="entry name" value="tRNA-synt_1g"/>
    <property type="match status" value="1"/>
</dbReference>
<keyword evidence="4 10" id="KW-0547">Nucleotide-binding</keyword>
<evidence type="ECO:0000256" key="5">
    <source>
        <dbReference type="ARBA" id="ARBA00022840"/>
    </source>
</evidence>